<comment type="caution">
    <text evidence="2">The sequence shown here is derived from an EMBL/GenBank/DDBJ whole genome shotgun (WGS) entry which is preliminary data.</text>
</comment>
<proteinExistence type="predicted"/>
<dbReference type="PANTHER" id="PTHR35757">
    <property type="entry name" value="THERMOSOME SUBUNIT GAMMA"/>
    <property type="match status" value="1"/>
</dbReference>
<evidence type="ECO:0000313" key="3">
    <source>
        <dbReference type="Proteomes" id="UP000229901"/>
    </source>
</evidence>
<accession>A0A2H0V4Y2</accession>
<organism evidence="2 3">
    <name type="scientific">Candidatus Falkowbacteria bacterium CG10_big_fil_rev_8_21_14_0_10_39_11</name>
    <dbReference type="NCBI Taxonomy" id="1974565"/>
    <lineage>
        <taxon>Bacteria</taxon>
        <taxon>Candidatus Falkowiibacteriota</taxon>
    </lineage>
</organism>
<protein>
    <submittedName>
        <fullName evidence="2">Uncharacterized protein</fullName>
    </submittedName>
</protein>
<evidence type="ECO:0000313" key="2">
    <source>
        <dbReference type="EMBL" id="PIR94156.1"/>
    </source>
</evidence>
<feature type="transmembrane region" description="Helical" evidence="1">
    <location>
        <begin position="194"/>
        <end position="213"/>
    </location>
</feature>
<dbReference type="Proteomes" id="UP000229901">
    <property type="component" value="Unassembled WGS sequence"/>
</dbReference>
<gene>
    <name evidence="2" type="ORF">COT97_02935</name>
</gene>
<sequence>MLKALALILRILVKLTILILIVCFAPIHYLGYKLYFLVKKKNTLVEDRKLHFPIVYYRNKQNQTVIFIAVMHVAVKAYFEKIGEHLKKWGETHSVLYEMVKPGKQNVELSERERFLLKKLKIIKKAMKKLADNMGLTYQSEIIDYSDEWIWADVSQEDFVRRLAKNKTSFENFKEDEGSDLFDDPKALWVINKVFMFMASWLFYYLKALLFIFRATSRHDKKVLLDWRNSVAFAKIKESVTKKPVVTIWGAEHLNGIDKMLRKMGFREYQREWLVAYEDSGLTFKEAFAKDDDVDTAEGSERL</sequence>
<dbReference type="EMBL" id="PFAP01000017">
    <property type="protein sequence ID" value="PIR94156.1"/>
    <property type="molecule type" value="Genomic_DNA"/>
</dbReference>
<dbReference type="AlphaFoldDB" id="A0A2H0V4Y2"/>
<keyword evidence="1" id="KW-0812">Transmembrane</keyword>
<reference evidence="3" key="1">
    <citation type="submission" date="2017-09" db="EMBL/GenBank/DDBJ databases">
        <title>Depth-based differentiation of microbial function through sediment-hosted aquifers and enrichment of novel symbionts in the deep terrestrial subsurface.</title>
        <authorList>
            <person name="Probst A.J."/>
            <person name="Ladd B."/>
            <person name="Jarett J.K."/>
            <person name="Geller-Mcgrath D.E."/>
            <person name="Sieber C.M.K."/>
            <person name="Emerson J.B."/>
            <person name="Anantharaman K."/>
            <person name="Thomas B.C."/>
            <person name="Malmstrom R."/>
            <person name="Stieglmeier M."/>
            <person name="Klingl A."/>
            <person name="Woyke T."/>
            <person name="Ryan C.M."/>
            <person name="Banfield J.F."/>
        </authorList>
    </citation>
    <scope>NUCLEOTIDE SEQUENCE [LARGE SCALE GENOMIC DNA]</scope>
</reference>
<name>A0A2H0V4Y2_9BACT</name>
<keyword evidence="1" id="KW-1133">Transmembrane helix</keyword>
<keyword evidence="1" id="KW-0472">Membrane</keyword>
<feature type="transmembrane region" description="Helical" evidence="1">
    <location>
        <begin position="12"/>
        <end position="32"/>
    </location>
</feature>
<dbReference type="PANTHER" id="PTHR35757:SF1">
    <property type="entry name" value="THERMOSOME SUBUNIT GAMMA"/>
    <property type="match status" value="1"/>
</dbReference>
<evidence type="ECO:0000256" key="1">
    <source>
        <dbReference type="SAM" id="Phobius"/>
    </source>
</evidence>